<dbReference type="GeneID" id="100028437"/>
<dbReference type="OMA" id="WNWESNV"/>
<name>F7FJF7_MONDO</name>
<keyword evidence="7" id="KW-0966">Cell projection</keyword>
<dbReference type="GeneTree" id="ENSGT00530000064714"/>
<dbReference type="GO" id="GO:0005930">
    <property type="term" value="C:axoneme"/>
    <property type="evidence" value="ECO:0000318"/>
    <property type="project" value="GO_Central"/>
</dbReference>
<dbReference type="STRING" id="13616.ENSMODP00000013631"/>
<dbReference type="KEGG" id="mdo:100028437"/>
<feature type="coiled-coil region" evidence="10">
    <location>
        <begin position="826"/>
        <end position="894"/>
    </location>
</feature>
<evidence type="ECO:0000313" key="11">
    <source>
        <dbReference type="Ensembl" id="ENSMODP00000013631.4"/>
    </source>
</evidence>
<dbReference type="PANTHER" id="PTHR14885:SF1">
    <property type="entry name" value="CILIA- AND FLAGELLA-ASSOCIATED PROTEIN 43"/>
    <property type="match status" value="1"/>
</dbReference>
<comment type="similarity">
    <text evidence="8">Belongs to the CFAP43 family.</text>
</comment>
<evidence type="ECO:0000256" key="7">
    <source>
        <dbReference type="ARBA" id="ARBA00023273"/>
    </source>
</evidence>
<dbReference type="RefSeq" id="XP_007479118.1">
    <property type="nucleotide sequence ID" value="XM_007479056.3"/>
</dbReference>
<dbReference type="GO" id="GO:0007288">
    <property type="term" value="P:sperm axoneme assembly"/>
    <property type="evidence" value="ECO:0000318"/>
    <property type="project" value="GO_Central"/>
</dbReference>
<sequence length="1683" mass="196197">MSGKEQEGSDYFQNATLSVRWVQGFPMKELAFINNTTICYPCGNFLIFLNIEKERKTVLQCMNGNVGAVATNIPFEVVAFSDRKFKPSIYIYNYPALTKRAKLKGNAQLDYTLLQFSHSGIYLASYSSIPEHEVTLWNWETKVILCRRSEPGVEIKQMTFNPKNWRQLCLSSEDYMAIWNIERCDKDHYLKPKQINMPSEDGTFSKEYEGILSQDIKDPFYGPVLPVAAIAGLVGLEAENFKPKDFFQPPLHPVAHCWNSTNDIYVCCEEGQILLINGESLLVTILSQVSETPEAFRATWAPPSLMTSAENLIKEDEENYSKGHRINSMAVYKEKLFIAGEDGILCSVHIKDYNYTIKDQINVQSPVESIFFSPDCKQLLILTDTGSIFSYVPEESKNIQTILEASTTKVQAIDFITPGNQYCMSITVSGEFYIWMAEDGFPISKLCLKTKVGAMACCPSSFSVAVGTTTGRLLILNVYDVQNPRLVHNILLTSASIQHMNYDQNGMFLIIGASDRNVFILSAKASEIFKIIGYTEVCGNILQISTVSLWNAQESIVMILTEPSEDRRSKIEILILKESIIKDSDLCSDERGRLKNEFILRTVYETDHILSSAVLDFHDDKLYGFCSQEPYICTFEIPKKKSKSVVLELQNKIPSKHYGTGMLYLSFHGQWLVSIAKDGILSIRDIKSLEPFVRSRCHSYHGEGIQSMAFSLDGQFILMNGKEDGALVCLKWKTIMGILIHECIEYLEVYLPSMKKSIEEEEKFFFEMKDSQLFLDTLYEQSGYHKKHSFTEAKISDEAYEVEITWLQKKNREAIRKETKEFSEKKRQLKDGIKSLNKTIQDMLMENELADYIAQLDQKEFSLDVEEIERLYEEREEELEKLKKEAEMDNLAKKFLCHVLKEECWDSMKTKGTSIKSFHNCLEVKNFPMKERNPEELEELERVFQLRKIEIAEYQLRKEIAEVLPTALKRHEIEEEEEEEEEEPKIKESGFLNYLFGSLSYELLEDTSLLYSQLELHTREEKINQIILLKDIIYNIKTNFNKEFTNAHRQKNLEIARVKERNVNIGRIIDDLNLRERIWQPELEVCENPERMLVVEDHEIKVERILTPWEKEQAEIAEALELERLLLFQADDARQRALMDMMGGVLQVKKEDILKMEIPPPAFTLKSDAVWTEDERKQFKEYEKKVKDLNDEREKYKKSLDAELKRLQTSVYDTTQTFDKILKRLFGKKVKCDMVINQEELKIAIISFSLLIDEELLTRELELNSFLERKQSEKIRTYDDIYNAREKLDAYRETYDILIAEDKVLERGFKKEFSELPTSLVETLYKMFKRRPRQHKQKRPEGGQRFTPYDDEQGFIHLHQENLTQLMKAMKELDNPHNMPEGLELSVWNNFCALRRSKVENEQKVKQKALVLLEMQTFLRKRTEDDDKVQADIEKCLQEIHLLQEEKMNYQLNSTIQILITQGQVELENFHFVLDFTDSILINRVLIEDINSIVRTQGQKKIASMIESKNFHNGITQIEWEHKKMEMEMEDLNQKAWDIQILFLSKERQKFLKEANYEILVGHEIFIMEQTLANMEKTHKREVDYFKKLLKQLGKCRNKEDAANFTLSCELRNEMVSLCERREICKTIGSQLTCENIANKRYEAMLQQQKLIDVTKIQAEQISILQAEVERLRMRTFPALIQM</sequence>
<evidence type="ECO:0000313" key="12">
    <source>
        <dbReference type="Proteomes" id="UP000002280"/>
    </source>
</evidence>
<dbReference type="FunCoup" id="F7FJF7">
    <property type="interactions" value="59"/>
</dbReference>
<keyword evidence="12" id="KW-1185">Reference proteome</keyword>
<dbReference type="Ensembl" id="ENSMODT00000013880.4">
    <property type="protein sequence ID" value="ENSMODP00000013631.4"/>
    <property type="gene ID" value="ENSMODG00000010881.4"/>
</dbReference>
<keyword evidence="2" id="KW-0963">Cytoplasm</keyword>
<dbReference type="Gene3D" id="2.130.10.10">
    <property type="entry name" value="YVTN repeat-like/Quinoprotein amine dehydrogenase"/>
    <property type="match status" value="3"/>
</dbReference>
<evidence type="ECO:0000256" key="8">
    <source>
        <dbReference type="ARBA" id="ARBA00023605"/>
    </source>
</evidence>
<protein>
    <recommendedName>
        <fullName evidence="9">Cilia- and flagella-associated protein 43</fullName>
    </recommendedName>
</protein>
<evidence type="ECO:0000256" key="3">
    <source>
        <dbReference type="ARBA" id="ARBA00022574"/>
    </source>
</evidence>
<keyword evidence="3" id="KW-0853">WD repeat</keyword>
<dbReference type="eggNOG" id="ENOG502QQ39">
    <property type="taxonomic scope" value="Eukaryota"/>
</dbReference>
<dbReference type="OrthoDB" id="535167at2759"/>
<evidence type="ECO:0000256" key="10">
    <source>
        <dbReference type="SAM" id="Coils"/>
    </source>
</evidence>
<evidence type="ECO:0000256" key="4">
    <source>
        <dbReference type="ARBA" id="ARBA00022737"/>
    </source>
</evidence>
<evidence type="ECO:0000256" key="1">
    <source>
        <dbReference type="ARBA" id="ARBA00004430"/>
    </source>
</evidence>
<evidence type="ECO:0000256" key="2">
    <source>
        <dbReference type="ARBA" id="ARBA00022490"/>
    </source>
</evidence>
<dbReference type="Bgee" id="ENSMODG00000010881">
    <property type="expression patterns" value="Expressed in ovary and 11 other cell types or tissues"/>
</dbReference>
<dbReference type="HOGENOM" id="CLU_000937_1_0_1"/>
<evidence type="ECO:0000256" key="5">
    <source>
        <dbReference type="ARBA" id="ARBA00023054"/>
    </source>
</evidence>
<keyword evidence="6" id="KW-0206">Cytoskeleton</keyword>
<reference evidence="11" key="3">
    <citation type="submission" date="2025-09" db="UniProtKB">
        <authorList>
            <consortium name="Ensembl"/>
        </authorList>
    </citation>
    <scope>IDENTIFICATION</scope>
</reference>
<dbReference type="GO" id="GO:0060271">
    <property type="term" value="P:cilium assembly"/>
    <property type="evidence" value="ECO:0000318"/>
    <property type="project" value="GO_Central"/>
</dbReference>
<dbReference type="InterPro" id="IPR015943">
    <property type="entry name" value="WD40/YVTN_repeat-like_dom_sf"/>
</dbReference>
<reference evidence="11" key="2">
    <citation type="submission" date="2025-08" db="UniProtKB">
        <authorList>
            <consortium name="Ensembl"/>
        </authorList>
    </citation>
    <scope>IDENTIFICATION</scope>
</reference>
<reference evidence="11 12" key="1">
    <citation type="journal article" date="2007" name="Nature">
        <title>Genome of the marsupial Monodelphis domestica reveals innovation in non-coding sequences.</title>
        <authorList>
            <person name="Mikkelsen T.S."/>
            <person name="Wakefield M.J."/>
            <person name="Aken B."/>
            <person name="Amemiya C.T."/>
            <person name="Chang J.L."/>
            <person name="Duke S."/>
            <person name="Garber M."/>
            <person name="Gentles A.J."/>
            <person name="Goodstadt L."/>
            <person name="Heger A."/>
            <person name="Jurka J."/>
            <person name="Kamal M."/>
            <person name="Mauceli E."/>
            <person name="Searle S.M."/>
            <person name="Sharpe T."/>
            <person name="Baker M.L."/>
            <person name="Batzer M.A."/>
            <person name="Benos P.V."/>
            <person name="Belov K."/>
            <person name="Clamp M."/>
            <person name="Cook A."/>
            <person name="Cuff J."/>
            <person name="Das R."/>
            <person name="Davidow L."/>
            <person name="Deakin J.E."/>
            <person name="Fazzari M.J."/>
            <person name="Glass J.L."/>
            <person name="Grabherr M."/>
            <person name="Greally J.M."/>
            <person name="Gu W."/>
            <person name="Hore T.A."/>
            <person name="Huttley G.A."/>
            <person name="Kleber M."/>
            <person name="Jirtle R.L."/>
            <person name="Koina E."/>
            <person name="Lee J.T."/>
            <person name="Mahony S."/>
            <person name="Marra M.A."/>
            <person name="Miller R.D."/>
            <person name="Nicholls R.D."/>
            <person name="Oda M."/>
            <person name="Papenfuss A.T."/>
            <person name="Parra Z.E."/>
            <person name="Pollock D.D."/>
            <person name="Ray D.A."/>
            <person name="Schein J.E."/>
            <person name="Speed T.P."/>
            <person name="Thompson K."/>
            <person name="VandeBerg J.L."/>
            <person name="Wade C.M."/>
            <person name="Walker J.A."/>
            <person name="Waters P.D."/>
            <person name="Webber C."/>
            <person name="Weidman J.R."/>
            <person name="Xie X."/>
            <person name="Zody M.C."/>
            <person name="Baldwin J."/>
            <person name="Abdouelleil A."/>
            <person name="Abdulkadir J."/>
            <person name="Abebe A."/>
            <person name="Abera B."/>
            <person name="Abreu J."/>
            <person name="Acer S.C."/>
            <person name="Aftuck L."/>
            <person name="Alexander A."/>
            <person name="An P."/>
            <person name="Anderson E."/>
            <person name="Anderson S."/>
            <person name="Arachi H."/>
            <person name="Azer M."/>
            <person name="Bachantsang P."/>
            <person name="Barry A."/>
            <person name="Bayul T."/>
            <person name="Berlin A."/>
            <person name="Bessette D."/>
            <person name="Bloom T."/>
            <person name="Bloom T."/>
            <person name="Boguslavskiy L."/>
            <person name="Bonnet C."/>
            <person name="Boukhgalter B."/>
            <person name="Bourzgui I."/>
            <person name="Brown A."/>
            <person name="Cahill P."/>
            <person name="Channer S."/>
            <person name="Cheshatsang Y."/>
            <person name="Chuda L."/>
            <person name="Citroen M."/>
            <person name="Collymore A."/>
            <person name="Cooke P."/>
            <person name="Costello M."/>
            <person name="D'Aco K."/>
            <person name="Daza R."/>
            <person name="De Haan G."/>
            <person name="DeGray S."/>
            <person name="DeMaso C."/>
            <person name="Dhargay N."/>
            <person name="Dooley K."/>
            <person name="Dooley E."/>
            <person name="Doricent M."/>
            <person name="Dorje P."/>
            <person name="Dorjee K."/>
            <person name="Dupes A."/>
            <person name="Elong R."/>
            <person name="Falk J."/>
            <person name="Farina A."/>
            <person name="Faro S."/>
            <person name="Ferguson D."/>
            <person name="Fisher S."/>
            <person name="Foley C.D."/>
            <person name="Franke A."/>
            <person name="Friedrich D."/>
            <person name="Gadbois L."/>
            <person name="Gearin G."/>
            <person name="Gearin C.R."/>
            <person name="Giannoukos G."/>
            <person name="Goode T."/>
            <person name="Graham J."/>
            <person name="Grandbois E."/>
            <person name="Grewal S."/>
            <person name="Gyaltsen K."/>
            <person name="Hafez N."/>
            <person name="Hagos B."/>
            <person name="Hall J."/>
            <person name="Henson C."/>
            <person name="Hollinger A."/>
            <person name="Honan T."/>
            <person name="Huard M.D."/>
            <person name="Hughes L."/>
            <person name="Hurhula B."/>
            <person name="Husby M.E."/>
            <person name="Kamat A."/>
            <person name="Kanga B."/>
            <person name="Kashin S."/>
            <person name="Khazanovich D."/>
            <person name="Kisner P."/>
            <person name="Lance K."/>
            <person name="Lara M."/>
            <person name="Lee W."/>
            <person name="Lennon N."/>
            <person name="Letendre F."/>
            <person name="LeVine R."/>
            <person name="Lipovsky A."/>
            <person name="Liu X."/>
            <person name="Liu J."/>
            <person name="Liu S."/>
            <person name="Lokyitsang T."/>
            <person name="Lokyitsang Y."/>
            <person name="Lubonja R."/>
            <person name="Lui A."/>
            <person name="MacDonald P."/>
            <person name="Magnisalis V."/>
            <person name="Maru K."/>
            <person name="Matthews C."/>
            <person name="McCusker W."/>
            <person name="McDonough S."/>
            <person name="Mehta T."/>
            <person name="Meldrim J."/>
            <person name="Meneus L."/>
            <person name="Mihai O."/>
            <person name="Mihalev A."/>
            <person name="Mihova T."/>
            <person name="Mittelman R."/>
            <person name="Mlenga V."/>
            <person name="Montmayeur A."/>
            <person name="Mulrain L."/>
            <person name="Navidi A."/>
            <person name="Naylor J."/>
            <person name="Negash T."/>
            <person name="Nguyen T."/>
            <person name="Nguyen N."/>
            <person name="Nicol R."/>
            <person name="Norbu C."/>
            <person name="Norbu N."/>
            <person name="Novod N."/>
            <person name="O'Neill B."/>
            <person name="Osman S."/>
            <person name="Markiewicz E."/>
            <person name="Oyono O.L."/>
            <person name="Patti C."/>
            <person name="Phunkhang P."/>
            <person name="Pierre F."/>
            <person name="Priest M."/>
            <person name="Raghuraman S."/>
            <person name="Rege F."/>
            <person name="Reyes R."/>
            <person name="Rise C."/>
            <person name="Rogov P."/>
            <person name="Ross K."/>
            <person name="Ryan E."/>
            <person name="Settipalli S."/>
            <person name="Shea T."/>
            <person name="Sherpa N."/>
            <person name="Shi L."/>
            <person name="Shih D."/>
            <person name="Sparrow T."/>
            <person name="Spaulding J."/>
            <person name="Stalker J."/>
            <person name="Stange-Thomann N."/>
            <person name="Stavropoulos S."/>
            <person name="Stone C."/>
            <person name="Strader C."/>
            <person name="Tesfaye S."/>
            <person name="Thomson T."/>
            <person name="Thoulutsang Y."/>
            <person name="Thoulutsang D."/>
            <person name="Topham K."/>
            <person name="Topping I."/>
            <person name="Tsamla T."/>
            <person name="Vassiliev H."/>
            <person name="Vo A."/>
            <person name="Wangchuk T."/>
            <person name="Wangdi T."/>
            <person name="Weiand M."/>
            <person name="Wilkinson J."/>
            <person name="Wilson A."/>
            <person name="Yadav S."/>
            <person name="Young G."/>
            <person name="Yu Q."/>
            <person name="Zembek L."/>
            <person name="Zhong D."/>
            <person name="Zimmer A."/>
            <person name="Zwirko Z."/>
            <person name="Jaffe D.B."/>
            <person name="Alvarez P."/>
            <person name="Brockman W."/>
            <person name="Butler J."/>
            <person name="Chin C."/>
            <person name="Gnerre S."/>
            <person name="MacCallum I."/>
            <person name="Graves J.A."/>
            <person name="Ponting C.P."/>
            <person name="Breen M."/>
            <person name="Samollow P.B."/>
            <person name="Lander E.S."/>
            <person name="Lindblad-Toh K."/>
        </authorList>
    </citation>
    <scope>NUCLEOTIDE SEQUENCE [LARGE SCALE GENOMIC DNA]</scope>
</reference>
<dbReference type="InterPro" id="IPR036322">
    <property type="entry name" value="WD40_repeat_dom_sf"/>
</dbReference>
<dbReference type="Proteomes" id="UP000002280">
    <property type="component" value="Chromosome 1"/>
</dbReference>
<keyword evidence="5 10" id="KW-0175">Coiled coil</keyword>
<feature type="coiled-coil region" evidence="10">
    <location>
        <begin position="1172"/>
        <end position="1206"/>
    </location>
</feature>
<proteinExistence type="inferred from homology"/>
<dbReference type="Pfam" id="PF25828">
    <property type="entry name" value="CC_Cfap43"/>
    <property type="match status" value="1"/>
</dbReference>
<gene>
    <name evidence="11" type="primary">LOC100028437</name>
</gene>
<evidence type="ECO:0000256" key="9">
    <source>
        <dbReference type="ARBA" id="ARBA00023662"/>
    </source>
</evidence>
<organism evidence="11 12">
    <name type="scientific">Monodelphis domestica</name>
    <name type="common">Gray short-tailed opossum</name>
    <dbReference type="NCBI Taxonomy" id="13616"/>
    <lineage>
        <taxon>Eukaryota</taxon>
        <taxon>Metazoa</taxon>
        <taxon>Chordata</taxon>
        <taxon>Craniata</taxon>
        <taxon>Vertebrata</taxon>
        <taxon>Euteleostomi</taxon>
        <taxon>Mammalia</taxon>
        <taxon>Metatheria</taxon>
        <taxon>Didelphimorphia</taxon>
        <taxon>Didelphidae</taxon>
        <taxon>Monodelphis</taxon>
    </lineage>
</organism>
<comment type="subcellular location">
    <subcellularLocation>
        <location evidence="1">Cytoplasm</location>
        <location evidence="1">Cytoskeleton</location>
        <location evidence="1">Cilium axoneme</location>
    </subcellularLocation>
</comment>
<accession>F7FJF7</accession>
<evidence type="ECO:0000256" key="6">
    <source>
        <dbReference type="ARBA" id="ARBA00023212"/>
    </source>
</evidence>
<dbReference type="InParanoid" id="F7FJF7"/>
<dbReference type="PANTHER" id="PTHR14885">
    <property type="entry name" value="CILIA- AND FLAGELLA-ASSOCIATED PROTEIN 43-RELATED"/>
    <property type="match status" value="1"/>
</dbReference>
<dbReference type="SUPFAM" id="SSF50978">
    <property type="entry name" value="WD40 repeat-like"/>
    <property type="match status" value="2"/>
</dbReference>
<keyword evidence="4" id="KW-0677">Repeat</keyword>